<proteinExistence type="predicted"/>
<dbReference type="EMBL" id="PDND01000017">
    <property type="protein sequence ID" value="PGH35710.1"/>
    <property type="molecule type" value="Genomic_DNA"/>
</dbReference>
<dbReference type="AlphaFoldDB" id="A0A2B7ZQX7"/>
<dbReference type="Proteomes" id="UP000226031">
    <property type="component" value="Unassembled WGS sequence"/>
</dbReference>
<sequence>MMHLYSIIDLVSDDVRPSDTMFNQFPRPTRVAHFASPRLMNAQLESAKISQYSFTPVLEAGSGCGGKWRSHPQSLAESEFWPCANAAEMGGQKANSLLVKGYLQ</sequence>
<gene>
    <name evidence="1" type="ORF">GX50_01423</name>
</gene>
<evidence type="ECO:0000313" key="1">
    <source>
        <dbReference type="EMBL" id="PGH35710.1"/>
    </source>
</evidence>
<accession>A0A2B7ZQX7</accession>
<evidence type="ECO:0000313" key="2">
    <source>
        <dbReference type="Proteomes" id="UP000226031"/>
    </source>
</evidence>
<protein>
    <submittedName>
        <fullName evidence="1">Uncharacterized protein</fullName>
    </submittedName>
</protein>
<keyword evidence="2" id="KW-1185">Reference proteome</keyword>
<reference evidence="1 2" key="1">
    <citation type="submission" date="2017-10" db="EMBL/GenBank/DDBJ databases">
        <title>Comparative genomics in systemic dimorphic fungi from Ajellomycetaceae.</title>
        <authorList>
            <person name="Munoz J.F."/>
            <person name="Mcewen J.G."/>
            <person name="Clay O.K."/>
            <person name="Cuomo C.A."/>
        </authorList>
    </citation>
    <scope>NUCLEOTIDE SEQUENCE [LARGE SCALE GENOMIC DNA]</scope>
    <source>
        <strain evidence="1 2">UAMH4076</strain>
    </source>
</reference>
<organism evidence="1 2">
    <name type="scientific">[Emmonsia] crescens</name>
    <dbReference type="NCBI Taxonomy" id="73230"/>
    <lineage>
        <taxon>Eukaryota</taxon>
        <taxon>Fungi</taxon>
        <taxon>Dikarya</taxon>
        <taxon>Ascomycota</taxon>
        <taxon>Pezizomycotina</taxon>
        <taxon>Eurotiomycetes</taxon>
        <taxon>Eurotiomycetidae</taxon>
        <taxon>Onygenales</taxon>
        <taxon>Ajellomycetaceae</taxon>
        <taxon>Emergomyces</taxon>
    </lineage>
</organism>
<name>A0A2B7ZQX7_9EURO</name>
<comment type="caution">
    <text evidence="1">The sequence shown here is derived from an EMBL/GenBank/DDBJ whole genome shotgun (WGS) entry which is preliminary data.</text>
</comment>